<dbReference type="Gene3D" id="2.30.30.90">
    <property type="match status" value="1"/>
</dbReference>
<protein>
    <submittedName>
        <fullName evidence="3">FeoA family protein</fullName>
    </submittedName>
</protein>
<dbReference type="RefSeq" id="WP_097012873.1">
    <property type="nucleotide sequence ID" value="NZ_LT907975.1"/>
</dbReference>
<evidence type="ECO:0000256" key="1">
    <source>
        <dbReference type="ARBA" id="ARBA00023004"/>
    </source>
</evidence>
<dbReference type="EMBL" id="LT907975">
    <property type="protein sequence ID" value="SOB60099.1"/>
    <property type="molecule type" value="Genomic_DNA"/>
</dbReference>
<dbReference type="GO" id="GO:0046914">
    <property type="term" value="F:transition metal ion binding"/>
    <property type="evidence" value="ECO:0007669"/>
    <property type="project" value="InterPro"/>
</dbReference>
<keyword evidence="4" id="KW-1185">Reference proteome</keyword>
<gene>
    <name evidence="3" type="ORF">DPRO_3187</name>
</gene>
<reference evidence="4" key="1">
    <citation type="submission" date="2017-09" db="EMBL/GenBank/DDBJ databases">
        <authorList>
            <person name="Regsiter A."/>
            <person name="William W."/>
        </authorList>
    </citation>
    <scope>NUCLEOTIDE SEQUENCE [LARGE SCALE GENOMIC DNA]</scope>
    <source>
        <strain evidence="4">500-1</strain>
    </source>
</reference>
<dbReference type="InterPro" id="IPR053184">
    <property type="entry name" value="FeoA-like"/>
</dbReference>
<dbReference type="Pfam" id="PF04023">
    <property type="entry name" value="FeoA"/>
    <property type="match status" value="1"/>
</dbReference>
<dbReference type="OrthoDB" id="5460340at2"/>
<name>A0A2C8FCD8_9BACT</name>
<dbReference type="SUPFAM" id="SSF50037">
    <property type="entry name" value="C-terminal domain of transcriptional repressors"/>
    <property type="match status" value="1"/>
</dbReference>
<evidence type="ECO:0000313" key="4">
    <source>
        <dbReference type="Proteomes" id="UP000219215"/>
    </source>
</evidence>
<dbReference type="InterPro" id="IPR008988">
    <property type="entry name" value="Transcriptional_repressor_C"/>
</dbReference>
<dbReference type="InterPro" id="IPR038157">
    <property type="entry name" value="FeoA_core_dom"/>
</dbReference>
<dbReference type="SMART" id="SM00899">
    <property type="entry name" value="FeoA"/>
    <property type="match status" value="1"/>
</dbReference>
<evidence type="ECO:0000313" key="3">
    <source>
        <dbReference type="EMBL" id="SOB60099.1"/>
    </source>
</evidence>
<dbReference type="AlphaFoldDB" id="A0A2C8FCD8"/>
<dbReference type="KEGG" id="pprf:DPRO_3187"/>
<keyword evidence="1" id="KW-0408">Iron</keyword>
<dbReference type="PANTHER" id="PTHR43151:SF1">
    <property type="entry name" value="SSR2333 PROTEIN"/>
    <property type="match status" value="1"/>
</dbReference>
<evidence type="ECO:0000259" key="2">
    <source>
        <dbReference type="SMART" id="SM00899"/>
    </source>
</evidence>
<accession>A0A2C8FCD8</accession>
<dbReference type="Proteomes" id="UP000219215">
    <property type="component" value="Chromosome DPRO"/>
</dbReference>
<organism evidence="3 4">
    <name type="scientific">Pseudodesulfovibrio profundus</name>
    <dbReference type="NCBI Taxonomy" id="57320"/>
    <lineage>
        <taxon>Bacteria</taxon>
        <taxon>Pseudomonadati</taxon>
        <taxon>Thermodesulfobacteriota</taxon>
        <taxon>Desulfovibrionia</taxon>
        <taxon>Desulfovibrionales</taxon>
        <taxon>Desulfovibrionaceae</taxon>
    </lineage>
</organism>
<proteinExistence type="predicted"/>
<dbReference type="InterPro" id="IPR007167">
    <property type="entry name" value="Fe-transptr_FeoA-like"/>
</dbReference>
<feature type="domain" description="Ferrous iron transporter FeoA-like" evidence="2">
    <location>
        <begin position="5"/>
        <end position="74"/>
    </location>
</feature>
<dbReference type="PANTHER" id="PTHR43151">
    <property type="entry name" value="FEOA FAMILY PROTEIN"/>
    <property type="match status" value="1"/>
</dbReference>
<sequence length="74" mass="7819">MQTQKTLKTVMAGNNAFIIAVDAGHKARTRLESLGIIPGVEVDVVSNTNGPMLVSIGESRVMVERGVAEKVIVA</sequence>